<gene>
    <name evidence="2" type="ORF">A2160_02245</name>
</gene>
<protein>
    <recommendedName>
        <fullName evidence="4">Cell division protein FtsL</fullName>
    </recommendedName>
</protein>
<organism evidence="2 3">
    <name type="scientific">Candidatus Beckwithbacteria bacterium RBG_13_42_9</name>
    <dbReference type="NCBI Taxonomy" id="1797457"/>
    <lineage>
        <taxon>Bacteria</taxon>
        <taxon>Candidatus Beckwithiibacteriota</taxon>
    </lineage>
</organism>
<evidence type="ECO:0008006" key="4">
    <source>
        <dbReference type="Google" id="ProtNLM"/>
    </source>
</evidence>
<sequence>MINKKKQAEKKRTTSRLTIILALIMMVLLIGQIILSNRLATEGKTVAALDQEIERFAQENREMRTQRGELASLSTIAAAAGKAGFIKDTSLVVFPQDQTMALKP</sequence>
<name>A0A1F5E7S0_9BACT</name>
<dbReference type="STRING" id="1797457.A2160_02245"/>
<dbReference type="Proteomes" id="UP000177006">
    <property type="component" value="Unassembled WGS sequence"/>
</dbReference>
<evidence type="ECO:0000256" key="1">
    <source>
        <dbReference type="SAM" id="Phobius"/>
    </source>
</evidence>
<evidence type="ECO:0000313" key="2">
    <source>
        <dbReference type="EMBL" id="OGD63294.1"/>
    </source>
</evidence>
<dbReference type="AlphaFoldDB" id="A0A1F5E7S0"/>
<proteinExistence type="predicted"/>
<reference evidence="2 3" key="1">
    <citation type="journal article" date="2016" name="Nat. Commun.">
        <title>Thousands of microbial genomes shed light on interconnected biogeochemical processes in an aquifer system.</title>
        <authorList>
            <person name="Anantharaman K."/>
            <person name="Brown C.T."/>
            <person name="Hug L.A."/>
            <person name="Sharon I."/>
            <person name="Castelle C.J."/>
            <person name="Probst A.J."/>
            <person name="Thomas B.C."/>
            <person name="Singh A."/>
            <person name="Wilkins M.J."/>
            <person name="Karaoz U."/>
            <person name="Brodie E.L."/>
            <person name="Williams K.H."/>
            <person name="Hubbard S.S."/>
            <person name="Banfield J.F."/>
        </authorList>
    </citation>
    <scope>NUCLEOTIDE SEQUENCE [LARGE SCALE GENOMIC DNA]</scope>
</reference>
<keyword evidence="1" id="KW-1133">Transmembrane helix</keyword>
<keyword evidence="1" id="KW-0472">Membrane</keyword>
<comment type="caution">
    <text evidence="2">The sequence shown here is derived from an EMBL/GenBank/DDBJ whole genome shotgun (WGS) entry which is preliminary data.</text>
</comment>
<evidence type="ECO:0000313" key="3">
    <source>
        <dbReference type="Proteomes" id="UP000177006"/>
    </source>
</evidence>
<accession>A0A1F5E7S0</accession>
<keyword evidence="1" id="KW-0812">Transmembrane</keyword>
<dbReference type="EMBL" id="MEZK01000010">
    <property type="protein sequence ID" value="OGD63294.1"/>
    <property type="molecule type" value="Genomic_DNA"/>
</dbReference>
<feature type="transmembrane region" description="Helical" evidence="1">
    <location>
        <begin position="16"/>
        <end position="35"/>
    </location>
</feature>